<feature type="region of interest" description="Disordered" evidence="1">
    <location>
        <begin position="26"/>
        <end position="68"/>
    </location>
</feature>
<feature type="signal peptide" evidence="2">
    <location>
        <begin position="1"/>
        <end position="18"/>
    </location>
</feature>
<evidence type="ECO:0000256" key="1">
    <source>
        <dbReference type="SAM" id="MobiDB-lite"/>
    </source>
</evidence>
<feature type="compositionally biased region" description="Low complexity" evidence="1">
    <location>
        <begin position="27"/>
        <end position="54"/>
    </location>
</feature>
<keyword evidence="2" id="KW-0732">Signal</keyword>
<protein>
    <recommendedName>
        <fullName evidence="5">PsbP C-terminal domain-containing protein</fullName>
    </recommendedName>
</protein>
<comment type="caution">
    <text evidence="3">The sequence shown here is derived from an EMBL/GenBank/DDBJ whole genome shotgun (WGS) entry which is preliminary data.</text>
</comment>
<name>A0ABQ3UZL5_9CHLR</name>
<accession>A0ABQ3UZL5</accession>
<organism evidence="3 4">
    <name type="scientific">Ktedonobacter robiniae</name>
    <dbReference type="NCBI Taxonomy" id="2778365"/>
    <lineage>
        <taxon>Bacteria</taxon>
        <taxon>Bacillati</taxon>
        <taxon>Chloroflexota</taxon>
        <taxon>Ktedonobacteria</taxon>
        <taxon>Ktedonobacterales</taxon>
        <taxon>Ktedonobacteraceae</taxon>
        <taxon>Ktedonobacter</taxon>
    </lineage>
</organism>
<evidence type="ECO:0000313" key="4">
    <source>
        <dbReference type="Proteomes" id="UP000654345"/>
    </source>
</evidence>
<reference evidence="3 4" key="1">
    <citation type="journal article" date="2021" name="Int. J. Syst. Evol. Microbiol.">
        <title>Reticulibacter mediterranei gen. nov., sp. nov., within the new family Reticulibacteraceae fam. nov., and Ktedonospora formicarum gen. nov., sp. nov., Ktedonobacter robiniae sp. nov., Dictyobacter formicarum sp. nov. and Dictyobacter arantiisoli sp. nov., belonging to the class Ktedonobacteria.</title>
        <authorList>
            <person name="Yabe S."/>
            <person name="Zheng Y."/>
            <person name="Wang C.M."/>
            <person name="Sakai Y."/>
            <person name="Abe K."/>
            <person name="Yokota A."/>
            <person name="Donadio S."/>
            <person name="Cavaletti L."/>
            <person name="Monciardini P."/>
        </authorList>
    </citation>
    <scope>NUCLEOTIDE SEQUENCE [LARGE SCALE GENOMIC DNA]</scope>
    <source>
        <strain evidence="3 4">SOSP1-30</strain>
    </source>
</reference>
<evidence type="ECO:0008006" key="5">
    <source>
        <dbReference type="Google" id="ProtNLM"/>
    </source>
</evidence>
<feature type="chain" id="PRO_5045983878" description="PsbP C-terminal domain-containing protein" evidence="2">
    <location>
        <begin position="19"/>
        <end position="205"/>
    </location>
</feature>
<sequence length="205" mass="22075">MHLLFGLALSLLILLLVACEENNNISATATPRPTPVPTSATISPTPTPTTNSTPTPTPTPQGKALADGGTQNYHNSYFAFNYPANWNKTQESDATVLLTAPNNQETTIDAEKLAGMPISDSLKNSLQEDTLVKQAASPGAIKQQTFNNISWWTTRVQVSRDGKALYYDIAYGQDQASLYKLVVCEGSGGYDGLFDTVLDSFQPNA</sequence>
<dbReference type="Proteomes" id="UP000654345">
    <property type="component" value="Unassembled WGS sequence"/>
</dbReference>
<dbReference type="EMBL" id="BNJG01000002">
    <property type="protein sequence ID" value="GHO58102.1"/>
    <property type="molecule type" value="Genomic_DNA"/>
</dbReference>
<evidence type="ECO:0000313" key="3">
    <source>
        <dbReference type="EMBL" id="GHO58102.1"/>
    </source>
</evidence>
<proteinExistence type="predicted"/>
<gene>
    <name evidence="3" type="ORF">KSB_65770</name>
</gene>
<keyword evidence="4" id="KW-1185">Reference proteome</keyword>
<evidence type="ECO:0000256" key="2">
    <source>
        <dbReference type="SAM" id="SignalP"/>
    </source>
</evidence>